<organism evidence="2 3">
    <name type="scientific">Photobacterium chitinilyticum</name>
    <dbReference type="NCBI Taxonomy" id="2485123"/>
    <lineage>
        <taxon>Bacteria</taxon>
        <taxon>Pseudomonadati</taxon>
        <taxon>Pseudomonadota</taxon>
        <taxon>Gammaproteobacteria</taxon>
        <taxon>Vibrionales</taxon>
        <taxon>Vibrionaceae</taxon>
        <taxon>Photobacterium</taxon>
    </lineage>
</organism>
<name>A0A3S3QXK4_9GAMM</name>
<evidence type="ECO:0000313" key="2">
    <source>
        <dbReference type="EMBL" id="RWX52594.1"/>
    </source>
</evidence>
<sequence>VAVLGESDKLSWACNVLAASAVVRSRKIELNGLGRSNRKTKGACSANLTRKSSGQKTLGISGAK</sequence>
<evidence type="ECO:0000256" key="1">
    <source>
        <dbReference type="SAM" id="MobiDB-lite"/>
    </source>
</evidence>
<dbReference type="AlphaFoldDB" id="A0A3S3QXK4"/>
<protein>
    <submittedName>
        <fullName evidence="2">Uncharacterized protein</fullName>
    </submittedName>
</protein>
<reference evidence="2 3" key="1">
    <citation type="submission" date="2018-11" db="EMBL/GenBank/DDBJ databases">
        <title>Photobacterium sp. BEI247 sp. nov., a marine bacterium isolated from Yongle Blue Hole in the South China Sea.</title>
        <authorList>
            <person name="Wang X."/>
        </authorList>
    </citation>
    <scope>NUCLEOTIDE SEQUENCE [LARGE SCALE GENOMIC DNA]</scope>
    <source>
        <strain evidence="3">BEI247</strain>
    </source>
</reference>
<dbReference type="EMBL" id="RJLM01000229">
    <property type="protein sequence ID" value="RWX52594.1"/>
    <property type="molecule type" value="Genomic_DNA"/>
</dbReference>
<feature type="region of interest" description="Disordered" evidence="1">
    <location>
        <begin position="35"/>
        <end position="64"/>
    </location>
</feature>
<accession>A0A3S3QXK4</accession>
<dbReference type="RefSeq" id="WP_233353535.1">
    <property type="nucleotide sequence ID" value="NZ_RJLM01000229.1"/>
</dbReference>
<keyword evidence="3" id="KW-1185">Reference proteome</keyword>
<dbReference type="Proteomes" id="UP000287563">
    <property type="component" value="Unassembled WGS sequence"/>
</dbReference>
<evidence type="ECO:0000313" key="3">
    <source>
        <dbReference type="Proteomes" id="UP000287563"/>
    </source>
</evidence>
<feature type="non-terminal residue" evidence="2">
    <location>
        <position position="1"/>
    </location>
</feature>
<gene>
    <name evidence="2" type="ORF">EDI28_26875</name>
</gene>
<feature type="compositionally biased region" description="Polar residues" evidence="1">
    <location>
        <begin position="46"/>
        <end position="58"/>
    </location>
</feature>
<proteinExistence type="predicted"/>
<comment type="caution">
    <text evidence="2">The sequence shown here is derived from an EMBL/GenBank/DDBJ whole genome shotgun (WGS) entry which is preliminary data.</text>
</comment>